<reference evidence="2 3" key="1">
    <citation type="journal article" date="2018" name="Nat. Ecol. Evol.">
        <title>Pezizomycetes genomes reveal the molecular basis of ectomycorrhizal truffle lifestyle.</title>
        <authorList>
            <person name="Murat C."/>
            <person name="Payen T."/>
            <person name="Noel B."/>
            <person name="Kuo A."/>
            <person name="Morin E."/>
            <person name="Chen J."/>
            <person name="Kohler A."/>
            <person name="Krizsan K."/>
            <person name="Balestrini R."/>
            <person name="Da Silva C."/>
            <person name="Montanini B."/>
            <person name="Hainaut M."/>
            <person name="Levati E."/>
            <person name="Barry K.W."/>
            <person name="Belfiori B."/>
            <person name="Cichocki N."/>
            <person name="Clum A."/>
            <person name="Dockter R.B."/>
            <person name="Fauchery L."/>
            <person name="Guy J."/>
            <person name="Iotti M."/>
            <person name="Le Tacon F."/>
            <person name="Lindquist E.A."/>
            <person name="Lipzen A."/>
            <person name="Malagnac F."/>
            <person name="Mello A."/>
            <person name="Molinier V."/>
            <person name="Miyauchi S."/>
            <person name="Poulain J."/>
            <person name="Riccioni C."/>
            <person name="Rubini A."/>
            <person name="Sitrit Y."/>
            <person name="Splivallo R."/>
            <person name="Traeger S."/>
            <person name="Wang M."/>
            <person name="Zifcakova L."/>
            <person name="Wipf D."/>
            <person name="Zambonelli A."/>
            <person name="Paolocci F."/>
            <person name="Nowrousian M."/>
            <person name="Ottonello S."/>
            <person name="Baldrian P."/>
            <person name="Spatafora J.W."/>
            <person name="Henrissat B."/>
            <person name="Nagy L.G."/>
            <person name="Aury J.M."/>
            <person name="Wincker P."/>
            <person name="Grigoriev I.V."/>
            <person name="Bonfante P."/>
            <person name="Martin F.M."/>
        </authorList>
    </citation>
    <scope>NUCLEOTIDE SEQUENCE [LARGE SCALE GENOMIC DNA]</scope>
    <source>
        <strain evidence="2 3">ATCC MYA-4762</strain>
    </source>
</reference>
<evidence type="ECO:0000313" key="2">
    <source>
        <dbReference type="EMBL" id="RPB26562.1"/>
    </source>
</evidence>
<sequence length="196" mass="21951">MTDFIGSRKTPTNDNRWRRNNRGRNQRPSNAPKQVNKASSWDKPNAASQPAVSEKSPMKQDSNDWEQPSGALATPADASTNPWATDPAPVDANWGDMASCLIPAPQEEEWVYQDPNAPLELNSLNLAAYCSPVDDWNTIITNAKQYHQLKRQERVTKWVMGGTEEEDPPNLKVKGVRQIWKPFSNRSPHALPGAYS</sequence>
<evidence type="ECO:0000256" key="1">
    <source>
        <dbReference type="SAM" id="MobiDB-lite"/>
    </source>
</evidence>
<accession>A0A3N4LZL1</accession>
<keyword evidence="3" id="KW-1185">Reference proteome</keyword>
<dbReference type="AlphaFoldDB" id="A0A3N4LZL1"/>
<gene>
    <name evidence="2" type="ORF">L211DRAFT_683425</name>
</gene>
<feature type="region of interest" description="Disordered" evidence="1">
    <location>
        <begin position="1"/>
        <end position="86"/>
    </location>
</feature>
<dbReference type="Proteomes" id="UP000267821">
    <property type="component" value="Unassembled WGS sequence"/>
</dbReference>
<name>A0A3N4LZL1_9PEZI</name>
<dbReference type="OrthoDB" id="5314736at2759"/>
<dbReference type="InParanoid" id="A0A3N4LZL1"/>
<evidence type="ECO:0000313" key="3">
    <source>
        <dbReference type="Proteomes" id="UP000267821"/>
    </source>
</evidence>
<organism evidence="2 3">
    <name type="scientific">Terfezia boudieri ATCC MYA-4762</name>
    <dbReference type="NCBI Taxonomy" id="1051890"/>
    <lineage>
        <taxon>Eukaryota</taxon>
        <taxon>Fungi</taxon>
        <taxon>Dikarya</taxon>
        <taxon>Ascomycota</taxon>
        <taxon>Pezizomycotina</taxon>
        <taxon>Pezizomycetes</taxon>
        <taxon>Pezizales</taxon>
        <taxon>Pezizaceae</taxon>
        <taxon>Terfezia</taxon>
    </lineage>
</organism>
<proteinExistence type="predicted"/>
<protein>
    <submittedName>
        <fullName evidence="2">Uncharacterized protein</fullName>
    </submittedName>
</protein>
<dbReference type="EMBL" id="ML121534">
    <property type="protein sequence ID" value="RPB26562.1"/>
    <property type="molecule type" value="Genomic_DNA"/>
</dbReference>